<keyword evidence="1" id="KW-0732">Signal</keyword>
<evidence type="ECO:0000256" key="1">
    <source>
        <dbReference type="SAM" id="SignalP"/>
    </source>
</evidence>
<organism evidence="2 3">
    <name type="scientific">Hohenbuehelia grisea</name>
    <dbReference type="NCBI Taxonomy" id="104357"/>
    <lineage>
        <taxon>Eukaryota</taxon>
        <taxon>Fungi</taxon>
        <taxon>Dikarya</taxon>
        <taxon>Basidiomycota</taxon>
        <taxon>Agaricomycotina</taxon>
        <taxon>Agaricomycetes</taxon>
        <taxon>Agaricomycetidae</taxon>
        <taxon>Agaricales</taxon>
        <taxon>Pleurotineae</taxon>
        <taxon>Pleurotaceae</taxon>
        <taxon>Hohenbuehelia</taxon>
    </lineage>
</organism>
<comment type="caution">
    <text evidence="2">The sequence shown here is derived from an EMBL/GenBank/DDBJ whole genome shotgun (WGS) entry which is preliminary data.</text>
</comment>
<evidence type="ECO:0008006" key="4">
    <source>
        <dbReference type="Google" id="ProtNLM"/>
    </source>
</evidence>
<feature type="chain" id="PRO_5046107909" description="Secreted protein" evidence="1">
    <location>
        <begin position="24"/>
        <end position="77"/>
    </location>
</feature>
<dbReference type="Proteomes" id="UP001556367">
    <property type="component" value="Unassembled WGS sequence"/>
</dbReference>
<accession>A0ABR3JS08</accession>
<name>A0ABR3JS08_9AGAR</name>
<proteinExistence type="predicted"/>
<feature type="signal peptide" evidence="1">
    <location>
        <begin position="1"/>
        <end position="23"/>
    </location>
</feature>
<keyword evidence="3" id="KW-1185">Reference proteome</keyword>
<evidence type="ECO:0000313" key="2">
    <source>
        <dbReference type="EMBL" id="KAL0958589.1"/>
    </source>
</evidence>
<sequence>MLPTVLLQFVAVISLVILQLAVAAPIADASEPTLAAQLHSPLPMLLVPRGEMEAENETCSLAGCSDVTSFASTQAIA</sequence>
<reference evidence="3" key="1">
    <citation type="submission" date="2024-06" db="EMBL/GenBank/DDBJ databases">
        <title>Multi-omics analyses provide insights into the biosynthesis of the anticancer antibiotic pleurotin in Hohenbuehelia grisea.</title>
        <authorList>
            <person name="Weaver J.A."/>
            <person name="Alberti F."/>
        </authorList>
    </citation>
    <scope>NUCLEOTIDE SEQUENCE [LARGE SCALE GENOMIC DNA]</scope>
    <source>
        <strain evidence="3">T-177</strain>
    </source>
</reference>
<protein>
    <recommendedName>
        <fullName evidence="4">Secreted protein</fullName>
    </recommendedName>
</protein>
<gene>
    <name evidence="2" type="ORF">HGRIS_013930</name>
</gene>
<evidence type="ECO:0000313" key="3">
    <source>
        <dbReference type="Proteomes" id="UP001556367"/>
    </source>
</evidence>
<dbReference type="EMBL" id="JASNQZ010000003">
    <property type="protein sequence ID" value="KAL0958589.1"/>
    <property type="molecule type" value="Genomic_DNA"/>
</dbReference>